<evidence type="ECO:0000313" key="1">
    <source>
        <dbReference type="EMBL" id="KAI9919288.1"/>
    </source>
</evidence>
<protein>
    <submittedName>
        <fullName evidence="1">Uncharacterized protein</fullName>
    </submittedName>
</protein>
<keyword evidence="2" id="KW-1185">Reference proteome</keyword>
<name>A0ACC0WMH4_9STRA</name>
<reference evidence="1 2" key="1">
    <citation type="journal article" date="2022" name="bioRxiv">
        <title>The genome of the oomycete Peronosclerospora sorghi, a cosmopolitan pathogen of maize and sorghum, is inflated with dispersed pseudogenes.</title>
        <authorList>
            <person name="Fletcher K."/>
            <person name="Martin F."/>
            <person name="Isakeit T."/>
            <person name="Cavanaugh K."/>
            <person name="Magill C."/>
            <person name="Michelmore R."/>
        </authorList>
    </citation>
    <scope>NUCLEOTIDE SEQUENCE [LARGE SCALE GENOMIC DNA]</scope>
    <source>
        <strain evidence="1">P6</strain>
    </source>
</reference>
<dbReference type="EMBL" id="CM047590">
    <property type="protein sequence ID" value="KAI9919288.1"/>
    <property type="molecule type" value="Genomic_DNA"/>
</dbReference>
<dbReference type="Proteomes" id="UP001163321">
    <property type="component" value="Chromosome 11"/>
</dbReference>
<evidence type="ECO:0000313" key="2">
    <source>
        <dbReference type="Proteomes" id="UP001163321"/>
    </source>
</evidence>
<organism evidence="1 2">
    <name type="scientific">Peronosclerospora sorghi</name>
    <dbReference type="NCBI Taxonomy" id="230839"/>
    <lineage>
        <taxon>Eukaryota</taxon>
        <taxon>Sar</taxon>
        <taxon>Stramenopiles</taxon>
        <taxon>Oomycota</taxon>
        <taxon>Peronosporomycetes</taxon>
        <taxon>Peronosporales</taxon>
        <taxon>Peronosporaceae</taxon>
        <taxon>Peronosclerospora</taxon>
    </lineage>
</organism>
<accession>A0ACC0WMH4</accession>
<proteinExistence type="predicted"/>
<comment type="caution">
    <text evidence="1">The sequence shown here is derived from an EMBL/GenBank/DDBJ whole genome shotgun (WGS) entry which is preliminary data.</text>
</comment>
<gene>
    <name evidence="1" type="ORF">PsorP6_017584</name>
</gene>
<sequence length="93" mass="10746">MWFLRVMNTEHNQEPSDTPAAHPMHRRMMKETMQHVAVKMNSNITPRQIIASMWESAADCSINQYVYNACKRIRHADMGVSTSIEASLDRIQV</sequence>